<feature type="region of interest" description="Disordered" evidence="14">
    <location>
        <begin position="1"/>
        <end position="24"/>
    </location>
</feature>
<name>A0A0P8BQ47_9HYPH</name>
<dbReference type="AlphaFoldDB" id="A0A0P8BQ47"/>
<dbReference type="Proteomes" id="UP000050497">
    <property type="component" value="Unassembled WGS sequence"/>
</dbReference>
<sequence>MSEQAENDDRTEEPTQRKLDEAFRKGDVPKSQELNTLFVLGGLALCIAVLARPMGIGFMDEMRGFLMNAHQVPSDGAGFYIVARNVLLGMLGVLALPFIFIMFAGLAGGAIQHRPLWTVDPLQPKLERISLISGAKRLFGVEALVNFAKGLLKILIVGVLAGIILWGERDTLDLLVQVEPRMIPQAAQSGAMKMLLGILVLFFFVAVADLMYQRTRWYNKQRMTRKELRDEYKQTEGNPEVKAKMKQTRMARLRGRMMASVPDATVIITNPTHYAVALKYEQGMQAPICVAKGVDHLALRIRKVANENAIPIVENPPLARALHASVDIEDEIPVEHYKAVAEVIGYVLRLRRIRA</sequence>
<accession>A0A0P8BQ47</accession>
<dbReference type="EMBL" id="FMBM01000002">
    <property type="protein sequence ID" value="SCC80226.1"/>
    <property type="molecule type" value="Genomic_DNA"/>
</dbReference>
<dbReference type="PRINTS" id="PR00950">
    <property type="entry name" value="TYPE3IMSPROT"/>
</dbReference>
<feature type="compositionally biased region" description="Basic and acidic residues" evidence="14">
    <location>
        <begin position="12"/>
        <end position="24"/>
    </location>
</feature>
<dbReference type="EMBL" id="LJSX01000006">
    <property type="protein sequence ID" value="KPQ11693.1"/>
    <property type="molecule type" value="Genomic_DNA"/>
</dbReference>
<dbReference type="OrthoDB" id="9807950at2"/>
<keyword evidence="6 13" id="KW-0812">Transmembrane</keyword>
<evidence type="ECO:0000256" key="9">
    <source>
        <dbReference type="ARBA" id="ARBA00022989"/>
    </source>
</evidence>
<dbReference type="STRING" id="1653334.GA0071312_1368"/>
<evidence type="ECO:0000256" key="3">
    <source>
        <dbReference type="ARBA" id="ARBA00021622"/>
    </source>
</evidence>
<evidence type="ECO:0000256" key="11">
    <source>
        <dbReference type="ARBA" id="ARBA00023225"/>
    </source>
</evidence>
<reference evidence="16 18" key="2">
    <citation type="submission" date="2016-08" db="EMBL/GenBank/DDBJ databases">
        <authorList>
            <person name="Varghese N."/>
            <person name="Submissions Spin"/>
        </authorList>
    </citation>
    <scope>NUCLEOTIDE SEQUENCE [LARGE SCALE GENOMIC DNA]</scope>
    <source>
        <strain evidence="16 18">HL-109</strain>
    </source>
</reference>
<dbReference type="NCBIfam" id="TIGR00328">
    <property type="entry name" value="flhB"/>
    <property type="match status" value="1"/>
</dbReference>
<protein>
    <recommendedName>
        <fullName evidence="3 13">Flagellar biosynthetic protein FlhB</fullName>
    </recommendedName>
</protein>
<feature type="transmembrane region" description="Helical" evidence="13">
    <location>
        <begin position="34"/>
        <end position="59"/>
    </location>
</feature>
<dbReference type="GO" id="GO:0009306">
    <property type="term" value="P:protein secretion"/>
    <property type="evidence" value="ECO:0007669"/>
    <property type="project" value="InterPro"/>
</dbReference>
<keyword evidence="7 13" id="KW-1005">Bacterial flagellum biogenesis</keyword>
<dbReference type="PANTHER" id="PTHR30531">
    <property type="entry name" value="FLAGELLAR BIOSYNTHETIC PROTEIN FLHB"/>
    <property type="match status" value="1"/>
</dbReference>
<evidence type="ECO:0000313" key="16">
    <source>
        <dbReference type="EMBL" id="SCC80226.1"/>
    </source>
</evidence>
<evidence type="ECO:0000256" key="1">
    <source>
        <dbReference type="ARBA" id="ARBA00004651"/>
    </source>
</evidence>
<dbReference type="SUPFAM" id="SSF160544">
    <property type="entry name" value="EscU C-terminal domain-like"/>
    <property type="match status" value="1"/>
</dbReference>
<evidence type="ECO:0000256" key="12">
    <source>
        <dbReference type="ARBA" id="ARBA00025078"/>
    </source>
</evidence>
<dbReference type="Gene3D" id="6.10.250.2080">
    <property type="match status" value="1"/>
</dbReference>
<keyword evidence="10 13" id="KW-0472">Membrane</keyword>
<dbReference type="Gene3D" id="3.40.1690.10">
    <property type="entry name" value="secretion proteins EscU"/>
    <property type="match status" value="1"/>
</dbReference>
<evidence type="ECO:0000256" key="5">
    <source>
        <dbReference type="ARBA" id="ARBA00022475"/>
    </source>
</evidence>
<keyword evidence="9 13" id="KW-1133">Transmembrane helix</keyword>
<evidence type="ECO:0000256" key="2">
    <source>
        <dbReference type="ARBA" id="ARBA00010690"/>
    </source>
</evidence>
<comment type="similarity">
    <text evidence="2 13">Belongs to the type III secretion exporter family.</text>
</comment>
<feature type="transmembrane region" description="Helical" evidence="13">
    <location>
        <begin position="143"/>
        <end position="166"/>
    </location>
</feature>
<gene>
    <name evidence="15" type="primary">flhB-2</name>
    <name evidence="13" type="synonym">flhB</name>
    <name evidence="16" type="ORF">GA0071312_1368</name>
    <name evidence="15" type="ORF">HLUCCO17_05765</name>
</gene>
<keyword evidence="15" id="KW-0966">Cell projection</keyword>
<feature type="transmembrane region" description="Helical" evidence="13">
    <location>
        <begin position="194"/>
        <end position="212"/>
    </location>
</feature>
<dbReference type="Pfam" id="PF01312">
    <property type="entry name" value="Bac_export_2"/>
    <property type="match status" value="1"/>
</dbReference>
<keyword evidence="8 13" id="KW-0653">Protein transport</keyword>
<comment type="function">
    <text evidence="12 13">Required for formation of the rod structure in the basal body of the flagellar apparatus. Together with FliI and FliH, may constitute the export apparatus of flagellin.</text>
</comment>
<dbReference type="GO" id="GO:0005886">
    <property type="term" value="C:plasma membrane"/>
    <property type="evidence" value="ECO:0007669"/>
    <property type="project" value="UniProtKB-SubCell"/>
</dbReference>
<feature type="transmembrane region" description="Helical" evidence="13">
    <location>
        <begin position="79"/>
        <end position="106"/>
    </location>
</feature>
<evidence type="ECO:0000256" key="8">
    <source>
        <dbReference type="ARBA" id="ARBA00022927"/>
    </source>
</evidence>
<evidence type="ECO:0000256" key="6">
    <source>
        <dbReference type="ARBA" id="ARBA00022692"/>
    </source>
</evidence>
<keyword evidence="18" id="KW-1185">Reference proteome</keyword>
<evidence type="ECO:0000256" key="10">
    <source>
        <dbReference type="ARBA" id="ARBA00023136"/>
    </source>
</evidence>
<dbReference type="FunFam" id="3.40.1690.10:FF:000001">
    <property type="entry name" value="Flagellar biosynthetic protein FlhB"/>
    <property type="match status" value="1"/>
</dbReference>
<dbReference type="InterPro" id="IPR006136">
    <property type="entry name" value="FlhB"/>
</dbReference>
<dbReference type="PATRIC" id="fig|1653334.4.peg.2222"/>
<dbReference type="Proteomes" id="UP000182800">
    <property type="component" value="Unassembled WGS sequence"/>
</dbReference>
<dbReference type="InterPro" id="IPR006135">
    <property type="entry name" value="T3SS_substrate_exporter"/>
</dbReference>
<keyword evidence="4 13" id="KW-0813">Transport</keyword>
<feature type="compositionally biased region" description="Acidic residues" evidence="14">
    <location>
        <begin position="1"/>
        <end position="11"/>
    </location>
</feature>
<evidence type="ECO:0000313" key="17">
    <source>
        <dbReference type="Proteomes" id="UP000050497"/>
    </source>
</evidence>
<dbReference type="PANTHER" id="PTHR30531:SF12">
    <property type="entry name" value="FLAGELLAR BIOSYNTHETIC PROTEIN FLHB"/>
    <property type="match status" value="1"/>
</dbReference>
<evidence type="ECO:0000256" key="14">
    <source>
        <dbReference type="SAM" id="MobiDB-lite"/>
    </source>
</evidence>
<dbReference type="GO" id="GO:0044780">
    <property type="term" value="P:bacterial-type flagellum assembly"/>
    <property type="evidence" value="ECO:0007669"/>
    <property type="project" value="InterPro"/>
</dbReference>
<organism evidence="15 17">
    <name type="scientific">Saliniramus fredricksonii</name>
    <dbReference type="NCBI Taxonomy" id="1653334"/>
    <lineage>
        <taxon>Bacteria</taxon>
        <taxon>Pseudomonadati</taxon>
        <taxon>Pseudomonadota</taxon>
        <taxon>Alphaproteobacteria</taxon>
        <taxon>Hyphomicrobiales</taxon>
        <taxon>Salinarimonadaceae</taxon>
        <taxon>Saliniramus</taxon>
    </lineage>
</organism>
<evidence type="ECO:0000313" key="18">
    <source>
        <dbReference type="Proteomes" id="UP000182800"/>
    </source>
</evidence>
<keyword evidence="15" id="KW-0969">Cilium</keyword>
<comment type="subcellular location">
    <subcellularLocation>
        <location evidence="1">Cell membrane</location>
        <topology evidence="1">Multi-pass membrane protein</topology>
    </subcellularLocation>
</comment>
<evidence type="ECO:0000256" key="13">
    <source>
        <dbReference type="RuleBase" id="RU364091"/>
    </source>
</evidence>
<evidence type="ECO:0000256" key="7">
    <source>
        <dbReference type="ARBA" id="ARBA00022795"/>
    </source>
</evidence>
<reference evidence="15 17" key="1">
    <citation type="submission" date="2015-09" db="EMBL/GenBank/DDBJ databases">
        <title>Identification and resolution of microdiversity through metagenomic sequencing of parallel consortia.</title>
        <authorList>
            <person name="Nelson W.C."/>
            <person name="Romine M.F."/>
            <person name="Lindemann S.R."/>
        </authorList>
    </citation>
    <scope>NUCLEOTIDE SEQUENCE [LARGE SCALE GENOMIC DNA]</scope>
    <source>
        <strain evidence="15">HL-109</strain>
    </source>
</reference>
<keyword evidence="11 13" id="KW-1006">Bacterial flagellum protein export</keyword>
<keyword evidence="15" id="KW-0282">Flagellum</keyword>
<evidence type="ECO:0000313" key="15">
    <source>
        <dbReference type="EMBL" id="KPQ11693.1"/>
    </source>
</evidence>
<dbReference type="RefSeq" id="WP_074444338.1">
    <property type="nucleotide sequence ID" value="NZ_FMBM01000002.1"/>
</dbReference>
<comment type="caution">
    <text evidence="15">The sequence shown here is derived from an EMBL/GenBank/DDBJ whole genome shotgun (WGS) entry which is preliminary data.</text>
</comment>
<dbReference type="InterPro" id="IPR029025">
    <property type="entry name" value="T3SS_substrate_exporter_C"/>
</dbReference>
<evidence type="ECO:0000256" key="4">
    <source>
        <dbReference type="ARBA" id="ARBA00022448"/>
    </source>
</evidence>
<proteinExistence type="inferred from homology"/>
<keyword evidence="5 13" id="KW-1003">Cell membrane</keyword>